<organism evidence="2 3">
    <name type="scientific">Nocardioides humi</name>
    <dbReference type="NCBI Taxonomy" id="449461"/>
    <lineage>
        <taxon>Bacteria</taxon>
        <taxon>Bacillati</taxon>
        <taxon>Actinomycetota</taxon>
        <taxon>Actinomycetes</taxon>
        <taxon>Propionibacteriales</taxon>
        <taxon>Nocardioidaceae</taxon>
        <taxon>Nocardioides</taxon>
    </lineage>
</organism>
<comment type="caution">
    <text evidence="2">The sequence shown here is derived from an EMBL/GenBank/DDBJ whole genome shotgun (WGS) entry which is preliminary data.</text>
</comment>
<feature type="region of interest" description="Disordered" evidence="1">
    <location>
        <begin position="478"/>
        <end position="521"/>
    </location>
</feature>
<evidence type="ECO:0000313" key="2">
    <source>
        <dbReference type="EMBL" id="GAA1501892.1"/>
    </source>
</evidence>
<keyword evidence="3" id="KW-1185">Reference proteome</keyword>
<accession>A0ABN1ZPJ8</accession>
<evidence type="ECO:0000313" key="3">
    <source>
        <dbReference type="Proteomes" id="UP001500842"/>
    </source>
</evidence>
<dbReference type="EMBL" id="BAAAOR010000002">
    <property type="protein sequence ID" value="GAA1501892.1"/>
    <property type="molecule type" value="Genomic_DNA"/>
</dbReference>
<feature type="compositionally biased region" description="Basic and acidic residues" evidence="1">
    <location>
        <begin position="62"/>
        <end position="74"/>
    </location>
</feature>
<reference evidence="2 3" key="1">
    <citation type="journal article" date="2019" name="Int. J. Syst. Evol. Microbiol.">
        <title>The Global Catalogue of Microorganisms (GCM) 10K type strain sequencing project: providing services to taxonomists for standard genome sequencing and annotation.</title>
        <authorList>
            <consortium name="The Broad Institute Genomics Platform"/>
            <consortium name="The Broad Institute Genome Sequencing Center for Infectious Disease"/>
            <person name="Wu L."/>
            <person name="Ma J."/>
        </authorList>
    </citation>
    <scope>NUCLEOTIDE SEQUENCE [LARGE SCALE GENOMIC DNA]</scope>
    <source>
        <strain evidence="2 3">JCM 14942</strain>
    </source>
</reference>
<dbReference type="Proteomes" id="UP001500842">
    <property type="component" value="Unassembled WGS sequence"/>
</dbReference>
<gene>
    <name evidence="2" type="ORF">GCM10009788_01060</name>
</gene>
<name>A0ABN1ZPJ8_9ACTN</name>
<sequence length="521" mass="56157">MSSYDDLKTTVGKIKRAAIDAFMCEDTWGGSDGVGISGWTIHGDLYYYVHPSTGMFGPTTEEVTRPGEDGEGGGRWKMRIPLAPDPDEEDKYVGDFNKIRERIDAVFEPWTAKEVPDPDDFDNPIGHLHNAIADLTLTGDGDYFAAGDIRDLILTQLGRVNGGDYSGWSGQTVRAFENSYGKVRCETVTQNQRALLIRLAQGLCAEQEIWFKARPAIAEIADSALAAFTGVAESGDTESAALAWKIVTGVTGIVADYVPGGKVIQKSIAAAGVAMDVAKLFGTPEAPPEAPSGSVSGGSLEEVMTSLEKAAKNLDDDIYHSEYYIWEALEKATDFVSRDDQIDNFHIHRGRGIRGHDDQTGVDWNGPNSLAFKPELFEEIGRYTLPSLGAVVVGSADEAALSKASIWERDYRIGWGSYGPRSGYDATLEWVHKLMRSTGLDMVEAGEQCRIAAGYIRDADAATDAAFKAQYDKLDVGVVDPGDQEQAAPDPDSGSRAGPGAPVDPYYVPPRPGHGGGPTPY</sequence>
<dbReference type="RefSeq" id="WP_141003532.1">
    <property type="nucleotide sequence ID" value="NZ_BAAAOR010000002.1"/>
</dbReference>
<protein>
    <submittedName>
        <fullName evidence="2">Uncharacterized protein</fullName>
    </submittedName>
</protein>
<proteinExistence type="predicted"/>
<feature type="region of interest" description="Disordered" evidence="1">
    <location>
        <begin position="58"/>
        <end position="81"/>
    </location>
</feature>
<evidence type="ECO:0000256" key="1">
    <source>
        <dbReference type="SAM" id="MobiDB-lite"/>
    </source>
</evidence>